<dbReference type="AlphaFoldDB" id="A0AA46A7N2"/>
<dbReference type="SUPFAM" id="SSF51206">
    <property type="entry name" value="cAMP-binding domain-like"/>
    <property type="match status" value="1"/>
</dbReference>
<gene>
    <name evidence="2" type="ORF">SAMN05421772_1284</name>
</gene>
<protein>
    <submittedName>
        <fullName evidence="2">cAMP-binding domain of CRP or a regulatory subunit of cAMP-dependent protein kinases</fullName>
    </submittedName>
</protein>
<dbReference type="Pfam" id="PF00027">
    <property type="entry name" value="cNMP_binding"/>
    <property type="match status" value="1"/>
</dbReference>
<evidence type="ECO:0000313" key="2">
    <source>
        <dbReference type="EMBL" id="SIT16265.1"/>
    </source>
</evidence>
<dbReference type="CDD" id="cd00038">
    <property type="entry name" value="CAP_ED"/>
    <property type="match status" value="1"/>
</dbReference>
<dbReference type="InterPro" id="IPR000595">
    <property type="entry name" value="cNMP-bd_dom"/>
</dbReference>
<dbReference type="Gene3D" id="2.60.120.10">
    <property type="entry name" value="Jelly Rolls"/>
    <property type="match status" value="1"/>
</dbReference>
<evidence type="ECO:0000259" key="1">
    <source>
        <dbReference type="Pfam" id="PF00027"/>
    </source>
</evidence>
<feature type="domain" description="Cyclic nucleotide-binding" evidence="1">
    <location>
        <begin position="2"/>
        <end position="76"/>
    </location>
</feature>
<dbReference type="InterPro" id="IPR014710">
    <property type="entry name" value="RmlC-like_jellyroll"/>
</dbReference>
<dbReference type="EMBL" id="FTOU01000028">
    <property type="protein sequence ID" value="SIT16265.1"/>
    <property type="molecule type" value="Genomic_DNA"/>
</dbReference>
<reference evidence="2 3" key="1">
    <citation type="submission" date="2017-01" db="EMBL/GenBank/DDBJ databases">
        <authorList>
            <person name="Varghese N."/>
            <person name="Submissions S."/>
        </authorList>
    </citation>
    <scope>NUCLEOTIDE SEQUENCE [LARGE SCALE GENOMIC DNA]</scope>
    <source>
        <strain evidence="2 3">DSM 18447</strain>
    </source>
</reference>
<organism evidence="2 3">
    <name type="scientific">Paracoccus saliphilus</name>
    <dbReference type="NCBI Taxonomy" id="405559"/>
    <lineage>
        <taxon>Bacteria</taxon>
        <taxon>Pseudomonadati</taxon>
        <taxon>Pseudomonadota</taxon>
        <taxon>Alphaproteobacteria</taxon>
        <taxon>Rhodobacterales</taxon>
        <taxon>Paracoccaceae</taxon>
        <taxon>Paracoccus</taxon>
    </lineage>
</organism>
<name>A0AA46A7N2_9RHOB</name>
<dbReference type="InterPro" id="IPR018490">
    <property type="entry name" value="cNMP-bd_dom_sf"/>
</dbReference>
<dbReference type="Proteomes" id="UP000186216">
    <property type="component" value="Unassembled WGS sequence"/>
</dbReference>
<accession>A0AA46A7N2</accession>
<evidence type="ECO:0000313" key="3">
    <source>
        <dbReference type="Proteomes" id="UP000186216"/>
    </source>
</evidence>
<proteinExistence type="predicted"/>
<comment type="caution">
    <text evidence="2">The sequence shown here is derived from an EMBL/GenBank/DDBJ whole genome shotgun (WGS) entry which is preliminary data.</text>
</comment>
<sequence>MVHQGQSDQAAYILEAGWVCSYKILPDGTRQIVDFQIPEDFLGLRSVLLQASDHSIKPIGEVQAVEVLVSDLLGAFAQTPRLATAIRWAASRDEAMVAEHLVGIGRRDADSRMAHFLLELAARLALVGLGSKAEYATADAISSRGCPGLSGVHINRVLRQLRGEGVGDVPGWAGGFPRLRSTGRTGSVRSGISGSDGTDPENDYLLTKHCQVVLSRLRMSLEKRFSNIMFPETEGKIERWHQTRKNRTLLKNYYLPSGLEQAIGDFIEHHKHHEILRNLTPADVYCSWAEAILGRRKEIKELTIRKRRLLLRKAAA</sequence>